<dbReference type="Pfam" id="PF00291">
    <property type="entry name" value="PALP"/>
    <property type="match status" value="1"/>
</dbReference>
<comment type="cofactor">
    <cofactor evidence="1">
        <name>pyridoxal 5'-phosphate</name>
        <dbReference type="ChEBI" id="CHEBI:597326"/>
    </cofactor>
</comment>
<dbReference type="InterPro" id="IPR001216">
    <property type="entry name" value="P-phosphate_BS"/>
</dbReference>
<keyword evidence="4" id="KW-0028">Amino-acid biosynthesis</keyword>
<dbReference type="InterPro" id="IPR050214">
    <property type="entry name" value="Cys_Synth/Cystath_Beta-Synth"/>
</dbReference>
<organism evidence="10">
    <name type="scientific">Micromonospora carbonacea</name>
    <dbReference type="NCBI Taxonomy" id="47853"/>
    <lineage>
        <taxon>Bacteria</taxon>
        <taxon>Bacillati</taxon>
        <taxon>Actinomycetota</taxon>
        <taxon>Actinomycetes</taxon>
        <taxon>Micromonosporales</taxon>
        <taxon>Micromonosporaceae</taxon>
        <taxon>Micromonospora</taxon>
    </lineage>
</organism>
<evidence type="ECO:0000256" key="2">
    <source>
        <dbReference type="ARBA" id="ARBA00007103"/>
    </source>
</evidence>
<keyword evidence="7" id="KW-0198">Cysteine biosynthesis</keyword>
<dbReference type="FunFam" id="3.40.50.1100:FF:000006">
    <property type="entry name" value="Cysteine synthase"/>
    <property type="match status" value="1"/>
</dbReference>
<dbReference type="EMBL" id="CP058905">
    <property type="protein sequence ID" value="QLK00674.1"/>
    <property type="molecule type" value="Genomic_DNA"/>
</dbReference>
<evidence type="ECO:0000256" key="5">
    <source>
        <dbReference type="ARBA" id="ARBA00022679"/>
    </source>
</evidence>
<evidence type="ECO:0000259" key="9">
    <source>
        <dbReference type="Pfam" id="PF00291"/>
    </source>
</evidence>
<gene>
    <name evidence="10" type="ORF">HZU44_12100</name>
</gene>
<name>A0A7D6CG55_9ACTN</name>
<evidence type="ECO:0000256" key="6">
    <source>
        <dbReference type="ARBA" id="ARBA00022898"/>
    </source>
</evidence>
<reference evidence="10" key="1">
    <citation type="submission" date="2020-08" db="EMBL/GenBank/DDBJ databases">
        <title>A bifunctional nitrone conjugated secondary metabolite targeting the ribosome.</title>
        <authorList>
            <person name="Limbrick E.M."/>
            <person name="Graf M."/>
            <person name="Derewacz D.K."/>
            <person name="Nguyen F."/>
            <person name="Spraggins J.M."/>
            <person name="Wieland M."/>
            <person name="Ynigez-Gutierrez A.E."/>
            <person name="Reisman B.J."/>
            <person name="Zinshteyn B."/>
            <person name="McCulloch K."/>
            <person name="Iverson T.M."/>
            <person name="Green R."/>
            <person name="Wilson D.N."/>
            <person name="Bachmann B.O."/>
        </authorList>
    </citation>
    <scope>NUCLEOTIDE SEQUENCE</scope>
    <source>
        <strain evidence="10">Africana</strain>
    </source>
</reference>
<accession>A0A7D6CG55</accession>
<evidence type="ECO:0000256" key="4">
    <source>
        <dbReference type="ARBA" id="ARBA00022605"/>
    </source>
</evidence>
<dbReference type="InterPro" id="IPR036052">
    <property type="entry name" value="TrpB-like_PALP_sf"/>
</dbReference>
<comment type="catalytic activity">
    <reaction evidence="8">
        <text>O-acetyl-L-serine + hydrogen sulfide = L-cysteine + acetate</text>
        <dbReference type="Rhea" id="RHEA:14829"/>
        <dbReference type="ChEBI" id="CHEBI:29919"/>
        <dbReference type="ChEBI" id="CHEBI:30089"/>
        <dbReference type="ChEBI" id="CHEBI:35235"/>
        <dbReference type="ChEBI" id="CHEBI:58340"/>
        <dbReference type="EC" id="2.5.1.47"/>
    </reaction>
</comment>
<keyword evidence="5" id="KW-0808">Transferase</keyword>
<evidence type="ECO:0000313" key="10">
    <source>
        <dbReference type="EMBL" id="QLK00674.1"/>
    </source>
</evidence>
<dbReference type="GO" id="GO:0006535">
    <property type="term" value="P:cysteine biosynthetic process from serine"/>
    <property type="evidence" value="ECO:0007669"/>
    <property type="project" value="InterPro"/>
</dbReference>
<dbReference type="CDD" id="cd01561">
    <property type="entry name" value="CBS_like"/>
    <property type="match status" value="1"/>
</dbReference>
<feature type="domain" description="Tryptophan synthase beta chain-like PALP" evidence="9">
    <location>
        <begin position="5"/>
        <end position="291"/>
    </location>
</feature>
<protein>
    <recommendedName>
        <fullName evidence="3">cysteine synthase</fullName>
        <ecNumber evidence="3">2.5.1.47</ecNumber>
    </recommendedName>
</protein>
<evidence type="ECO:0000256" key="7">
    <source>
        <dbReference type="ARBA" id="ARBA00023192"/>
    </source>
</evidence>
<dbReference type="PANTHER" id="PTHR10314">
    <property type="entry name" value="CYSTATHIONINE BETA-SYNTHASE"/>
    <property type="match status" value="1"/>
</dbReference>
<sequence length="308" mass="32273">MSVLAAIGNTSLVELSRVVPPGCARVLVKVEGENPTGSMKDRMARAMIGAAESDGRLRPGGTIVEYTGGSTGASLALVAAVKGYRLRIVTSDAFSEDKLIQMAAFGAELTVIPSPGRLITKELIQAMIDTARTIGREPGTYWTDQLNNTDSIAGYHPMGEEIWSQTGGRVDAFVQSIGTAASLRGVGTVLRRHRPQVKIIASEPAESAVLSGGRPGAHRIEGIGIGYTPPMWDPDLVDEVVPVSTVDAEAMARRLAREEGLFAGTSSGGNVAAAIRIGQRLGPDATVVTLLVDSGLKYLSSGVYARST</sequence>
<comment type="similarity">
    <text evidence="2">Belongs to the cysteine synthase/cystathionine beta-synthase family.</text>
</comment>
<evidence type="ECO:0000256" key="8">
    <source>
        <dbReference type="ARBA" id="ARBA00047931"/>
    </source>
</evidence>
<dbReference type="PROSITE" id="PS00901">
    <property type="entry name" value="CYS_SYNTHASE"/>
    <property type="match status" value="1"/>
</dbReference>
<dbReference type="InterPro" id="IPR001926">
    <property type="entry name" value="TrpB-like_PALP"/>
</dbReference>
<dbReference type="GO" id="GO:0004124">
    <property type="term" value="F:cysteine synthase activity"/>
    <property type="evidence" value="ECO:0007669"/>
    <property type="project" value="UniProtKB-EC"/>
</dbReference>
<dbReference type="AlphaFoldDB" id="A0A7D6CG55"/>
<keyword evidence="6" id="KW-0663">Pyridoxal phosphate</keyword>
<proteinExistence type="inferred from homology"/>
<dbReference type="EC" id="2.5.1.47" evidence="3"/>
<dbReference type="Gene3D" id="3.40.50.1100">
    <property type="match status" value="2"/>
</dbReference>
<evidence type="ECO:0000256" key="1">
    <source>
        <dbReference type="ARBA" id="ARBA00001933"/>
    </source>
</evidence>
<dbReference type="SUPFAM" id="SSF53686">
    <property type="entry name" value="Tryptophan synthase beta subunit-like PLP-dependent enzymes"/>
    <property type="match status" value="1"/>
</dbReference>
<evidence type="ECO:0000256" key="3">
    <source>
        <dbReference type="ARBA" id="ARBA00012681"/>
    </source>
</evidence>